<dbReference type="AlphaFoldDB" id="A0A0D3K7F6"/>
<accession>A0A0D3K7F6</accession>
<reference evidence="3" key="1">
    <citation type="journal article" date="2013" name="Nature">
        <title>Pan genome of the phytoplankton Emiliania underpins its global distribution.</title>
        <authorList>
            <person name="Read B.A."/>
            <person name="Kegel J."/>
            <person name="Klute M.J."/>
            <person name="Kuo A."/>
            <person name="Lefebvre S.C."/>
            <person name="Maumus F."/>
            <person name="Mayer C."/>
            <person name="Miller J."/>
            <person name="Monier A."/>
            <person name="Salamov A."/>
            <person name="Young J."/>
            <person name="Aguilar M."/>
            <person name="Claverie J.M."/>
            <person name="Frickenhaus S."/>
            <person name="Gonzalez K."/>
            <person name="Herman E.K."/>
            <person name="Lin Y.C."/>
            <person name="Napier J."/>
            <person name="Ogata H."/>
            <person name="Sarno A.F."/>
            <person name="Shmutz J."/>
            <person name="Schroeder D."/>
            <person name="de Vargas C."/>
            <person name="Verret F."/>
            <person name="von Dassow P."/>
            <person name="Valentin K."/>
            <person name="Van de Peer Y."/>
            <person name="Wheeler G."/>
            <person name="Dacks J.B."/>
            <person name="Delwiche C.F."/>
            <person name="Dyhrman S.T."/>
            <person name="Glockner G."/>
            <person name="John U."/>
            <person name="Richards T."/>
            <person name="Worden A.Z."/>
            <person name="Zhang X."/>
            <person name="Grigoriev I.V."/>
            <person name="Allen A.E."/>
            <person name="Bidle K."/>
            <person name="Borodovsky M."/>
            <person name="Bowler C."/>
            <person name="Brownlee C."/>
            <person name="Cock J.M."/>
            <person name="Elias M."/>
            <person name="Gladyshev V.N."/>
            <person name="Groth M."/>
            <person name="Guda C."/>
            <person name="Hadaegh A."/>
            <person name="Iglesias-Rodriguez M.D."/>
            <person name="Jenkins J."/>
            <person name="Jones B.M."/>
            <person name="Lawson T."/>
            <person name="Leese F."/>
            <person name="Lindquist E."/>
            <person name="Lobanov A."/>
            <person name="Lomsadze A."/>
            <person name="Malik S.B."/>
            <person name="Marsh M.E."/>
            <person name="Mackinder L."/>
            <person name="Mock T."/>
            <person name="Mueller-Roeber B."/>
            <person name="Pagarete A."/>
            <person name="Parker M."/>
            <person name="Probert I."/>
            <person name="Quesneville H."/>
            <person name="Raines C."/>
            <person name="Rensing S.A."/>
            <person name="Riano-Pachon D.M."/>
            <person name="Richier S."/>
            <person name="Rokitta S."/>
            <person name="Shiraiwa Y."/>
            <person name="Soanes D.M."/>
            <person name="van der Giezen M."/>
            <person name="Wahlund T.M."/>
            <person name="Williams B."/>
            <person name="Wilson W."/>
            <person name="Wolfe G."/>
            <person name="Wurch L.L."/>
        </authorList>
    </citation>
    <scope>NUCLEOTIDE SEQUENCE</scope>
</reference>
<proteinExistence type="predicted"/>
<name>A0A0D3K7F6_EMIH1</name>
<evidence type="ECO:0008006" key="4">
    <source>
        <dbReference type="Google" id="ProtNLM"/>
    </source>
</evidence>
<keyword evidence="3" id="KW-1185">Reference proteome</keyword>
<dbReference type="GeneID" id="17276981"/>
<dbReference type="KEGG" id="ehx:EMIHUDRAFT_314318"/>
<reference evidence="2" key="2">
    <citation type="submission" date="2024-10" db="UniProtKB">
        <authorList>
            <consortium name="EnsemblProtists"/>
        </authorList>
    </citation>
    <scope>IDENTIFICATION</scope>
</reference>
<dbReference type="eggNOG" id="KOG1347">
    <property type="taxonomic scope" value="Eukaryota"/>
</dbReference>
<feature type="region of interest" description="Disordered" evidence="1">
    <location>
        <begin position="61"/>
        <end position="120"/>
    </location>
</feature>
<evidence type="ECO:0000313" key="3">
    <source>
        <dbReference type="Proteomes" id="UP000013827"/>
    </source>
</evidence>
<evidence type="ECO:0000256" key="1">
    <source>
        <dbReference type="SAM" id="MobiDB-lite"/>
    </source>
</evidence>
<dbReference type="STRING" id="2903.R1F8F8"/>
<dbReference type="EnsemblProtists" id="EOD31691">
    <property type="protein sequence ID" value="EOD31691"/>
    <property type="gene ID" value="EMIHUDRAFT_314318"/>
</dbReference>
<dbReference type="PaxDb" id="2903-EOD31691"/>
<dbReference type="HOGENOM" id="CLU_2054128_0_0_1"/>
<feature type="compositionally biased region" description="Basic and acidic residues" evidence="1">
    <location>
        <begin position="61"/>
        <end position="72"/>
    </location>
</feature>
<organism evidence="2 3">
    <name type="scientific">Emiliania huxleyi (strain CCMP1516)</name>
    <dbReference type="NCBI Taxonomy" id="280463"/>
    <lineage>
        <taxon>Eukaryota</taxon>
        <taxon>Haptista</taxon>
        <taxon>Haptophyta</taxon>
        <taxon>Prymnesiophyceae</taxon>
        <taxon>Isochrysidales</taxon>
        <taxon>Noelaerhabdaceae</taxon>
        <taxon>Emiliania</taxon>
    </lineage>
</organism>
<protein>
    <recommendedName>
        <fullName evidence="4">Protein DETOXIFICATION</fullName>
    </recommendedName>
</protein>
<dbReference type="Proteomes" id="UP000013827">
    <property type="component" value="Unassembled WGS sequence"/>
</dbReference>
<dbReference type="RefSeq" id="XP_005784120.1">
    <property type="nucleotide sequence ID" value="XM_005784063.1"/>
</dbReference>
<evidence type="ECO:0000313" key="2">
    <source>
        <dbReference type="EnsemblProtists" id="EOD31691"/>
    </source>
</evidence>
<sequence>MPVVLACYYAVGLPLGGALAFTAGWGARGMVLGMCKLLHATALVVLVSRTDWRREVREAAARLQGEGEDRPVELAPAPGVDEDGGREGGGAAEMQEGREAESGRAALIGRAPPDGESAKV</sequence>